<dbReference type="InterPro" id="IPR051785">
    <property type="entry name" value="MMCE/EMCE_epimerase"/>
</dbReference>
<keyword evidence="1" id="KW-0479">Metal-binding</keyword>
<evidence type="ECO:0000256" key="1">
    <source>
        <dbReference type="ARBA" id="ARBA00022723"/>
    </source>
</evidence>
<keyword evidence="4" id="KW-1185">Reference proteome</keyword>
<dbReference type="Proteomes" id="UP000070054">
    <property type="component" value="Unassembled WGS sequence"/>
</dbReference>
<dbReference type="FunFam" id="3.10.180.10:FF:000034">
    <property type="entry name" value="Glyoxalase/Bleomycin resistance protein/Dihydroxybiphenyl dioxygenase"/>
    <property type="match status" value="1"/>
</dbReference>
<gene>
    <name evidence="3" type="ORF">CNYM01_08751</name>
</gene>
<dbReference type="GO" id="GO:0005739">
    <property type="term" value="C:mitochondrion"/>
    <property type="evidence" value="ECO:0007669"/>
    <property type="project" value="TreeGrafter"/>
</dbReference>
<proteinExistence type="predicted"/>
<reference evidence="3 4" key="1">
    <citation type="submission" date="2014-02" db="EMBL/GenBank/DDBJ databases">
        <title>The genome sequence of Colletotrichum nymphaeae SA-01.</title>
        <authorList>
            <person name="Baroncelli R."/>
            <person name="Thon M.R."/>
        </authorList>
    </citation>
    <scope>NUCLEOTIDE SEQUENCE [LARGE SCALE GENOMIC DNA]</scope>
    <source>
        <strain evidence="3 4">SA-01</strain>
    </source>
</reference>
<dbReference type="AlphaFoldDB" id="A0A135SCB1"/>
<dbReference type="FunFam" id="3.10.180.10:FF:000039">
    <property type="entry name" value="Trihydroxytoluene oxygenase (AFU_orthologue AFUA_8G02470)"/>
    <property type="match status" value="1"/>
</dbReference>
<protein>
    <submittedName>
        <fullName evidence="3">Glyoxalase</fullName>
    </submittedName>
</protein>
<dbReference type="GO" id="GO:0046491">
    <property type="term" value="P:L-methylmalonyl-CoA metabolic process"/>
    <property type="evidence" value="ECO:0007669"/>
    <property type="project" value="TreeGrafter"/>
</dbReference>
<evidence type="ECO:0000259" key="2">
    <source>
        <dbReference type="PROSITE" id="PS51819"/>
    </source>
</evidence>
<evidence type="ECO:0000313" key="3">
    <source>
        <dbReference type="EMBL" id="KXH33548.1"/>
    </source>
</evidence>
<name>A0A135SCB1_9PEZI</name>
<dbReference type="GO" id="GO:0046872">
    <property type="term" value="F:metal ion binding"/>
    <property type="evidence" value="ECO:0007669"/>
    <property type="project" value="UniProtKB-KW"/>
</dbReference>
<dbReference type="PANTHER" id="PTHR43048">
    <property type="entry name" value="METHYLMALONYL-COA EPIMERASE"/>
    <property type="match status" value="1"/>
</dbReference>
<organism evidence="3 4">
    <name type="scientific">Colletotrichum nymphaeae SA-01</name>
    <dbReference type="NCBI Taxonomy" id="1460502"/>
    <lineage>
        <taxon>Eukaryota</taxon>
        <taxon>Fungi</taxon>
        <taxon>Dikarya</taxon>
        <taxon>Ascomycota</taxon>
        <taxon>Pezizomycotina</taxon>
        <taxon>Sordariomycetes</taxon>
        <taxon>Hypocreomycetidae</taxon>
        <taxon>Glomerellales</taxon>
        <taxon>Glomerellaceae</taxon>
        <taxon>Colletotrichum</taxon>
        <taxon>Colletotrichum acutatum species complex</taxon>
    </lineage>
</organism>
<feature type="domain" description="VOC" evidence="2">
    <location>
        <begin position="162"/>
        <end position="285"/>
    </location>
</feature>
<evidence type="ECO:0000313" key="4">
    <source>
        <dbReference type="Proteomes" id="UP000070054"/>
    </source>
</evidence>
<dbReference type="OrthoDB" id="3360610at2759"/>
<dbReference type="SUPFAM" id="SSF54593">
    <property type="entry name" value="Glyoxalase/Bleomycin resistance protein/Dihydroxybiphenyl dioxygenase"/>
    <property type="match status" value="1"/>
</dbReference>
<dbReference type="InterPro" id="IPR029068">
    <property type="entry name" value="Glyas_Bleomycin-R_OHBP_Dase"/>
</dbReference>
<dbReference type="GO" id="GO:0004493">
    <property type="term" value="F:methylmalonyl-CoA epimerase activity"/>
    <property type="evidence" value="ECO:0007669"/>
    <property type="project" value="TreeGrafter"/>
</dbReference>
<accession>A0A135SCB1</accession>
<sequence>MTAPIRKINLVRIAHINYTYQNLERAEAFFRDFGFVEASREGTRVYYRGYGPEPFVLCAEAGAKDGFGGAAFVVESEEDLLYASKTVPGASEPFELSKAPGGGRCVTFEGGVDRFPFHLVFGQVMREKATVFPERDFNFPTEKHREAGTFQRFDKGPAPVHKLGHFGACVTDFQQTYDFFTTRFNFIPSDLVHDEAGRNVTVFLRLDRGDELVDHHSFFFFEGPKFHVHHASFETHDSDLQFLGHDWLRERGYENCWGVGRHVMGSQIFDYWFDPSKFIFEHYVDGDQMNSSHPPNHSKASPDSLHIWALCAVSATEPLGNSYYWGHDLSASEPDTLWGLEGYTHPAGFFLGHTSTDVFKREMRLADEQKLLKTVQGIGSPDYDLHHYDLAGGWLKREDDPGKDSRDSAVAVVHFWAAEEGGREELVRSLEGFAKAQRERGVGEGELQSCAVLREVMDKSLATLWLRLLTPASLLATCSAKTLEHLKSQLETKDYKDLLATLQPLTARTETHLSQVFNGHIDQPPKETSV</sequence>
<dbReference type="InterPro" id="IPR037523">
    <property type="entry name" value="VOC_core"/>
</dbReference>
<dbReference type="PANTHER" id="PTHR43048:SF3">
    <property type="entry name" value="METHYLMALONYL-COA EPIMERASE, MITOCHONDRIAL"/>
    <property type="match status" value="1"/>
</dbReference>
<comment type="caution">
    <text evidence="3">The sequence shown here is derived from an EMBL/GenBank/DDBJ whole genome shotgun (WGS) entry which is preliminary data.</text>
</comment>
<dbReference type="EMBL" id="JEMN01001560">
    <property type="protein sequence ID" value="KXH33548.1"/>
    <property type="molecule type" value="Genomic_DNA"/>
</dbReference>
<dbReference type="PROSITE" id="PS51819">
    <property type="entry name" value="VOC"/>
    <property type="match status" value="1"/>
</dbReference>
<dbReference type="Gene3D" id="3.10.180.10">
    <property type="entry name" value="2,3-Dihydroxybiphenyl 1,2-Dioxygenase, domain 1"/>
    <property type="match status" value="2"/>
</dbReference>